<evidence type="ECO:0000313" key="7">
    <source>
        <dbReference type="EMBL" id="CRZ10199.1"/>
    </source>
</evidence>
<feature type="domain" description="Plus3" evidence="6">
    <location>
        <begin position="217"/>
        <end position="353"/>
    </location>
</feature>
<dbReference type="GO" id="GO:0003677">
    <property type="term" value="F:DNA binding"/>
    <property type="evidence" value="ECO:0007669"/>
    <property type="project" value="InterPro"/>
</dbReference>
<evidence type="ECO:0000256" key="2">
    <source>
        <dbReference type="ARBA" id="ARBA00023015"/>
    </source>
</evidence>
<feature type="compositionally biased region" description="Acidic residues" evidence="5">
    <location>
        <begin position="163"/>
        <end position="183"/>
    </location>
</feature>
<dbReference type="InterPro" id="IPR036128">
    <property type="entry name" value="Plus3-like_sf"/>
</dbReference>
<feature type="region of interest" description="Disordered" evidence="5">
    <location>
        <begin position="28"/>
        <end position="66"/>
    </location>
</feature>
<dbReference type="PANTHER" id="PTHR13115:SF8">
    <property type="entry name" value="RNA POLYMERASE-ASSOCIATED PROTEIN RTF1 HOMOLOG"/>
    <property type="match status" value="1"/>
</dbReference>
<proteinExistence type="predicted"/>
<feature type="region of interest" description="Disordered" evidence="5">
    <location>
        <begin position="90"/>
        <end position="213"/>
    </location>
</feature>
<feature type="compositionally biased region" description="Low complexity" evidence="5">
    <location>
        <begin position="30"/>
        <end position="46"/>
    </location>
</feature>
<reference evidence="7" key="1">
    <citation type="submission" date="2015-04" db="EMBL/GenBank/DDBJ databases">
        <title>The genome sequence of the plant pathogenic Rhizarian Plasmodiophora brassicae reveals insights in its biotrophic life cycle and the origin of chitin synthesis.</title>
        <authorList>
            <person name="Schwelm A."/>
            <person name="Fogelqvist J."/>
            <person name="Knaust A."/>
            <person name="Julke S."/>
            <person name="Lilja T."/>
            <person name="Dhandapani V."/>
            <person name="Bonilla-Rosso G."/>
            <person name="Karlsson M."/>
            <person name="Shevchenko A."/>
            <person name="Choi S.R."/>
            <person name="Kim H.G."/>
            <person name="Park J.Y."/>
            <person name="Lim Y.P."/>
            <person name="Ludwig-Muller J."/>
            <person name="Dixelius C."/>
        </authorList>
    </citation>
    <scope>NUCLEOTIDE SEQUENCE</scope>
    <source>
        <tissue evidence="7">Potato root galls</tissue>
    </source>
</reference>
<feature type="compositionally biased region" description="Basic and acidic residues" evidence="5">
    <location>
        <begin position="131"/>
        <end position="145"/>
    </location>
</feature>
<dbReference type="Gene3D" id="3.90.70.200">
    <property type="entry name" value="Plus-3 domain"/>
    <property type="match status" value="1"/>
</dbReference>
<evidence type="ECO:0000256" key="3">
    <source>
        <dbReference type="ARBA" id="ARBA00023163"/>
    </source>
</evidence>
<evidence type="ECO:0000256" key="5">
    <source>
        <dbReference type="SAM" id="MobiDB-lite"/>
    </source>
</evidence>
<dbReference type="InterPro" id="IPR004343">
    <property type="entry name" value="Plus-3_dom"/>
</dbReference>
<dbReference type="PROSITE" id="PS51360">
    <property type="entry name" value="PLUS3"/>
    <property type="match status" value="1"/>
</dbReference>
<dbReference type="PANTHER" id="PTHR13115">
    <property type="entry name" value="RNA POLYMERASE-ASSOCIATED PROTEIN RTF1 HOMOLOG"/>
    <property type="match status" value="1"/>
</dbReference>
<organism evidence="7">
    <name type="scientific">Spongospora subterranea</name>
    <dbReference type="NCBI Taxonomy" id="70186"/>
    <lineage>
        <taxon>Eukaryota</taxon>
        <taxon>Sar</taxon>
        <taxon>Rhizaria</taxon>
        <taxon>Endomyxa</taxon>
        <taxon>Phytomyxea</taxon>
        <taxon>Plasmodiophorida</taxon>
        <taxon>Plasmodiophoridae</taxon>
        <taxon>Spongospora</taxon>
    </lineage>
</organism>
<keyword evidence="3" id="KW-0804">Transcription</keyword>
<dbReference type="GO" id="GO:0016593">
    <property type="term" value="C:Cdc73/Paf1 complex"/>
    <property type="evidence" value="ECO:0007669"/>
    <property type="project" value="TreeGrafter"/>
</dbReference>
<evidence type="ECO:0000256" key="4">
    <source>
        <dbReference type="ARBA" id="ARBA00023242"/>
    </source>
</evidence>
<sequence>TCVRLWRFITGSSYQPSIDMENAGEQSMALLEEGLSSSSGESSSDVSGDEADPSIAFGPDLFGDDEDRARLMAMPELAREQILLKRQEMLVKSKERSEAQAKWRLEQRRQRNALDDDHPERTSTRAKRQKKPETSKEKAIQDIRGRRSKQISARQSEVVREYDSEDDEWEEETAEQDDKEYAEEGSGYDSKRMHSSLSPPPQMPFDPLSVRTDANDPIDHETMKSVQLRRGTIEALVDEPFFNDITCGMFVRIGLGTNDITGEHVYRAVVIVDIVDYPRSYAIGSRETSKALRVAFGASERTFKITQVSTHSITSHEAGQWVRAQRKDNLPVITIGQVITMKLAAEKLRRTFKYTPAMVDEMVQKKNQLRAGRSHNMTQQKLLLQRDLQMAIEDNDYKRQAEIESRLDTMQEYIRTMKRRQDDSVDALNDKIRQANKLIDIRGDMNALQIPEPGPRRRSTPSTTPTNAADEERPIGRLQCKYMNSSLRRLIMAHDYPLSIDVHAVKQPALRKNTYIELHPNSVKVPLKFSDRGQFQQTLTLKEWRQQRGLE</sequence>
<evidence type="ECO:0000259" key="6">
    <source>
        <dbReference type="PROSITE" id="PS51360"/>
    </source>
</evidence>
<dbReference type="AlphaFoldDB" id="A0A0H5RN81"/>
<keyword evidence="2" id="KW-0805">Transcription regulation</keyword>
<evidence type="ECO:0000256" key="1">
    <source>
        <dbReference type="ARBA" id="ARBA00004123"/>
    </source>
</evidence>
<comment type="subcellular location">
    <subcellularLocation>
        <location evidence="1">Nucleus</location>
    </subcellularLocation>
</comment>
<dbReference type="GO" id="GO:1990269">
    <property type="term" value="F:RNA polymerase II C-terminal domain phosphoserine binding"/>
    <property type="evidence" value="ECO:0007669"/>
    <property type="project" value="TreeGrafter"/>
</dbReference>
<dbReference type="SMART" id="SM00719">
    <property type="entry name" value="Plus3"/>
    <property type="match status" value="1"/>
</dbReference>
<dbReference type="Pfam" id="PF03126">
    <property type="entry name" value="Plus-3"/>
    <property type="match status" value="1"/>
</dbReference>
<accession>A0A0H5RN81</accession>
<feature type="region of interest" description="Disordered" evidence="5">
    <location>
        <begin position="446"/>
        <end position="475"/>
    </location>
</feature>
<protein>
    <recommendedName>
        <fullName evidence="6">Plus3 domain-containing protein</fullName>
    </recommendedName>
</protein>
<keyword evidence="4" id="KW-0539">Nucleus</keyword>
<feature type="non-terminal residue" evidence="7">
    <location>
        <position position="1"/>
    </location>
</feature>
<dbReference type="SUPFAM" id="SSF159042">
    <property type="entry name" value="Plus3-like"/>
    <property type="match status" value="1"/>
</dbReference>
<feature type="compositionally biased region" description="Basic and acidic residues" evidence="5">
    <location>
        <begin position="90"/>
        <end position="123"/>
    </location>
</feature>
<name>A0A0H5RN81_9EUKA</name>
<dbReference type="EMBL" id="HACM01009757">
    <property type="protein sequence ID" value="CRZ10199.1"/>
    <property type="molecule type" value="Transcribed_RNA"/>
</dbReference>